<reference evidence="1 2" key="1">
    <citation type="submission" date="2021-01" db="EMBL/GenBank/DDBJ databases">
        <title>Roseomonas sp. nov, a bacterium isolated from an oil production mixture in Yumen Oilfield.</title>
        <authorList>
            <person name="Wu D."/>
        </authorList>
    </citation>
    <scope>NUCLEOTIDE SEQUENCE [LARGE SCALE GENOMIC DNA]</scope>
    <source>
        <strain evidence="1 2">ROY-5-3</strain>
    </source>
</reference>
<name>A0ABS6HF81_9PROT</name>
<evidence type="ECO:0000313" key="2">
    <source>
        <dbReference type="Proteomes" id="UP000689967"/>
    </source>
</evidence>
<comment type="caution">
    <text evidence="1">The sequence shown here is derived from an EMBL/GenBank/DDBJ whole genome shotgun (WGS) entry which is preliminary data.</text>
</comment>
<gene>
    <name evidence="1" type="ORF">JJQ90_21710</name>
</gene>
<keyword evidence="2" id="KW-1185">Reference proteome</keyword>
<protein>
    <submittedName>
        <fullName evidence="1">Uncharacterized protein</fullName>
    </submittedName>
</protein>
<dbReference type="Proteomes" id="UP000689967">
    <property type="component" value="Unassembled WGS sequence"/>
</dbReference>
<evidence type="ECO:0000313" key="1">
    <source>
        <dbReference type="EMBL" id="MBU8546353.1"/>
    </source>
</evidence>
<dbReference type="EMBL" id="JAERQM010000007">
    <property type="protein sequence ID" value="MBU8546353.1"/>
    <property type="molecule type" value="Genomic_DNA"/>
</dbReference>
<organism evidence="1 2">
    <name type="scientific">Falsiroseomonas oleicola</name>
    <dbReference type="NCBI Taxonomy" id="2801474"/>
    <lineage>
        <taxon>Bacteria</taxon>
        <taxon>Pseudomonadati</taxon>
        <taxon>Pseudomonadota</taxon>
        <taxon>Alphaproteobacteria</taxon>
        <taxon>Acetobacterales</taxon>
        <taxon>Roseomonadaceae</taxon>
        <taxon>Falsiroseomonas</taxon>
    </lineage>
</organism>
<accession>A0ABS6HF81</accession>
<proteinExistence type="predicted"/>
<dbReference type="RefSeq" id="WP_216878365.1">
    <property type="nucleotide sequence ID" value="NZ_JAERQM010000007.1"/>
</dbReference>
<sequence length="338" mass="37844">MSAPLRSGEMHVQHQSRCLMSFSAQVEDDFERHHAKVAFLWFENIILDELGRDSFSRTTRRLFGDANLTRSELHDITDAFKPLGSAVGKLNTRTISQSRFNIKGYPRWGQNHENYTYPDPETAAEAAHNAVLAHLEVKWNAGQRFTGIGVEYAEGASRNAVDGVLLWDNVKQIVDCSFHSTDYEKIALLAAVNFGLVALPYEPVQLFTTLLPDLSSVSWRDILALRRRHSLSTLRTVVRDVYDCAAGDLMFAQKSFKALQASVYDEIIDKYRPNLIQAVLEGIASNIPTGMLISPISAALAVKSASIEALKERKYGWVYLLRDAKRLGSPAVEQRDGE</sequence>